<evidence type="ECO:0000313" key="7">
    <source>
        <dbReference type="EMBL" id="MCW7552957.1"/>
    </source>
</evidence>
<evidence type="ECO:0000313" key="8">
    <source>
        <dbReference type="Proteomes" id="UP001209854"/>
    </source>
</evidence>
<name>A0ABT3MUA3_9GAMM</name>
<dbReference type="NCBIfam" id="NF001452">
    <property type="entry name" value="PRK00311.1"/>
    <property type="match status" value="1"/>
</dbReference>
<evidence type="ECO:0000256" key="1">
    <source>
        <dbReference type="ARBA" id="ARBA00008676"/>
    </source>
</evidence>
<accession>A0ABT3MUA3</accession>
<keyword evidence="4 6" id="KW-0808">Transferase</keyword>
<evidence type="ECO:0000256" key="3">
    <source>
        <dbReference type="ARBA" id="ARBA00022655"/>
    </source>
</evidence>
<dbReference type="PIRSF" id="PIRSF000388">
    <property type="entry name" value="Pantoate_hydroxy_MeTrfase"/>
    <property type="match status" value="1"/>
</dbReference>
<evidence type="ECO:0000256" key="2">
    <source>
        <dbReference type="ARBA" id="ARBA00011424"/>
    </source>
</evidence>
<comment type="function">
    <text evidence="6">Catalyzes the reversible reaction in which hydroxymethyl group from 5,10-methylenetetrahydrofolate is transferred onto alpha-ketoisovalerate to form ketopantoate.</text>
</comment>
<organism evidence="7 8">
    <name type="scientific">Endozoicomonas gorgoniicola</name>
    <dbReference type="NCBI Taxonomy" id="1234144"/>
    <lineage>
        <taxon>Bacteria</taxon>
        <taxon>Pseudomonadati</taxon>
        <taxon>Pseudomonadota</taxon>
        <taxon>Gammaproteobacteria</taxon>
        <taxon>Oceanospirillales</taxon>
        <taxon>Endozoicomonadaceae</taxon>
        <taxon>Endozoicomonas</taxon>
    </lineage>
</organism>
<keyword evidence="6" id="KW-0963">Cytoplasm</keyword>
<dbReference type="EC" id="2.1.2.11" evidence="6"/>
<sequence>MSTHTSIKKTTTTKIQSMKGRGCIVSLTAYTKPMAQMMDSYVDLIIVGDSTGMVAYGFDSTLPVTLDMMIAHGAAVVRGVEKSCVIVDMPFGTYQESKEVAYKNASRVLIETGAQGIKIEGGLEMVETVEFLVKRGIPVMPHIGLRPQHANSLGGFKAQGRDKQATKLLIDEAKEFEKAGAFSLLVEGVFENAAKQVTESVSIPTIGIGASPECDGQVLVTEDMLGLFSDYTPKFAKKYVDLSSTIKEVFAEYEREVRNGVFPADEHCFGVKKRT</sequence>
<dbReference type="GO" id="GO:0003864">
    <property type="term" value="F:3-methyl-2-oxobutanoate hydroxymethyltransferase activity"/>
    <property type="evidence" value="ECO:0007669"/>
    <property type="project" value="UniProtKB-EC"/>
</dbReference>
<dbReference type="Proteomes" id="UP001209854">
    <property type="component" value="Unassembled WGS sequence"/>
</dbReference>
<dbReference type="Pfam" id="PF02548">
    <property type="entry name" value="Pantoate_transf"/>
    <property type="match status" value="1"/>
</dbReference>
<keyword evidence="5 6" id="KW-0479">Metal-binding</keyword>
<comment type="subunit">
    <text evidence="2 6">Homodecamer; pentamer of dimers.</text>
</comment>
<dbReference type="InterPro" id="IPR015813">
    <property type="entry name" value="Pyrv/PenolPyrv_kinase-like_dom"/>
</dbReference>
<feature type="binding site" evidence="6">
    <location>
        <position position="88"/>
    </location>
    <ligand>
        <name>3-methyl-2-oxobutanoate</name>
        <dbReference type="ChEBI" id="CHEBI:11851"/>
    </ligand>
</feature>
<comment type="similarity">
    <text evidence="1 6">Belongs to the PanB family.</text>
</comment>
<feature type="binding site" evidence="6">
    <location>
        <position position="120"/>
    </location>
    <ligand>
        <name>Mg(2+)</name>
        <dbReference type="ChEBI" id="CHEBI:18420"/>
    </ligand>
</feature>
<dbReference type="PANTHER" id="PTHR20881">
    <property type="entry name" value="3-METHYL-2-OXOBUTANOATE HYDROXYMETHYLTRANSFERASE"/>
    <property type="match status" value="1"/>
</dbReference>
<comment type="catalytic activity">
    <reaction evidence="6">
        <text>(6R)-5,10-methylene-5,6,7,8-tetrahydrofolate + 3-methyl-2-oxobutanoate + H2O = 2-dehydropantoate + (6S)-5,6,7,8-tetrahydrofolate</text>
        <dbReference type="Rhea" id="RHEA:11824"/>
        <dbReference type="ChEBI" id="CHEBI:11561"/>
        <dbReference type="ChEBI" id="CHEBI:11851"/>
        <dbReference type="ChEBI" id="CHEBI:15377"/>
        <dbReference type="ChEBI" id="CHEBI:15636"/>
        <dbReference type="ChEBI" id="CHEBI:57453"/>
        <dbReference type="EC" id="2.1.2.11"/>
    </reaction>
</comment>
<dbReference type="InterPro" id="IPR003700">
    <property type="entry name" value="Pantoate_hydroxy_MeTrfase"/>
</dbReference>
<dbReference type="InterPro" id="IPR040442">
    <property type="entry name" value="Pyrv_kinase-like_dom_sf"/>
</dbReference>
<feature type="binding site" evidence="6">
    <location>
        <position position="49"/>
    </location>
    <ligand>
        <name>Mg(2+)</name>
        <dbReference type="ChEBI" id="CHEBI:18420"/>
    </ligand>
</feature>
<dbReference type="EMBL" id="JAPFCC010000001">
    <property type="protein sequence ID" value="MCW7552957.1"/>
    <property type="molecule type" value="Genomic_DNA"/>
</dbReference>
<keyword evidence="8" id="KW-1185">Reference proteome</keyword>
<reference evidence="7 8" key="1">
    <citation type="submission" date="2022-10" db="EMBL/GenBank/DDBJ databases">
        <title>High-quality genome sequences of two octocoral-associated bacteria, Endozoicomonas euniceicola EF212 and Endozoicomonas gorgoniicola PS125.</title>
        <authorList>
            <person name="Chiou Y.-J."/>
            <person name="Chen Y.-H."/>
        </authorList>
    </citation>
    <scope>NUCLEOTIDE SEQUENCE [LARGE SCALE GENOMIC DNA]</scope>
    <source>
        <strain evidence="7 8">PS125</strain>
    </source>
</reference>
<dbReference type="SUPFAM" id="SSF51621">
    <property type="entry name" value="Phosphoenolpyruvate/pyruvate domain"/>
    <property type="match status" value="1"/>
</dbReference>
<keyword evidence="3 6" id="KW-0566">Pantothenate biosynthesis</keyword>
<comment type="caution">
    <text evidence="7">The sequence shown here is derived from an EMBL/GenBank/DDBJ whole genome shotgun (WGS) entry which is preliminary data.</text>
</comment>
<feature type="binding site" evidence="6">
    <location>
        <position position="118"/>
    </location>
    <ligand>
        <name>3-methyl-2-oxobutanoate</name>
        <dbReference type="ChEBI" id="CHEBI:11851"/>
    </ligand>
</feature>
<gene>
    <name evidence="6 7" type="primary">panB</name>
    <name evidence="7" type="ORF">NX722_09950</name>
</gene>
<evidence type="ECO:0000256" key="4">
    <source>
        <dbReference type="ARBA" id="ARBA00022679"/>
    </source>
</evidence>
<feature type="binding site" evidence="6">
    <location>
        <begin position="49"/>
        <end position="50"/>
    </location>
    <ligand>
        <name>3-methyl-2-oxobutanoate</name>
        <dbReference type="ChEBI" id="CHEBI:11851"/>
    </ligand>
</feature>
<comment type="pathway">
    <text evidence="6">Cofactor biosynthesis; (R)-pantothenate biosynthesis; (R)-pantoate from 3-methyl-2-oxobutanoate: step 1/2.</text>
</comment>
<dbReference type="CDD" id="cd06557">
    <property type="entry name" value="KPHMT-like"/>
    <property type="match status" value="1"/>
</dbReference>
<dbReference type="PANTHER" id="PTHR20881:SF0">
    <property type="entry name" value="3-METHYL-2-OXOBUTANOATE HYDROXYMETHYLTRANSFERASE"/>
    <property type="match status" value="1"/>
</dbReference>
<feature type="active site" description="Proton acceptor" evidence="6">
    <location>
        <position position="187"/>
    </location>
</feature>
<dbReference type="Gene3D" id="3.20.20.60">
    <property type="entry name" value="Phosphoenolpyruvate-binding domains"/>
    <property type="match status" value="1"/>
</dbReference>
<comment type="cofactor">
    <cofactor evidence="6">
        <name>Mg(2+)</name>
        <dbReference type="ChEBI" id="CHEBI:18420"/>
    </cofactor>
    <text evidence="6">Binds 1 Mg(2+) ion per subunit.</text>
</comment>
<comment type="subcellular location">
    <subcellularLocation>
        <location evidence="6">Cytoplasm</location>
    </subcellularLocation>
</comment>
<evidence type="ECO:0000256" key="5">
    <source>
        <dbReference type="ARBA" id="ARBA00022723"/>
    </source>
</evidence>
<protein>
    <recommendedName>
        <fullName evidence="6">3-methyl-2-oxobutanoate hydroxymethyltransferase</fullName>
        <ecNumber evidence="6">2.1.2.11</ecNumber>
    </recommendedName>
    <alternativeName>
        <fullName evidence="6">Ketopantoate hydroxymethyltransferase</fullName>
        <shortName evidence="6">KPHMT</shortName>
    </alternativeName>
</protein>
<dbReference type="HAMAP" id="MF_00156">
    <property type="entry name" value="PanB"/>
    <property type="match status" value="1"/>
</dbReference>
<feature type="binding site" evidence="6">
    <location>
        <position position="88"/>
    </location>
    <ligand>
        <name>Mg(2+)</name>
        <dbReference type="ChEBI" id="CHEBI:18420"/>
    </ligand>
</feature>
<dbReference type="NCBIfam" id="TIGR00222">
    <property type="entry name" value="panB"/>
    <property type="match status" value="1"/>
</dbReference>
<keyword evidence="6" id="KW-0460">Magnesium</keyword>
<dbReference type="RefSeq" id="WP_262567856.1">
    <property type="nucleotide sequence ID" value="NZ_JAPFCC010000001.1"/>
</dbReference>
<proteinExistence type="inferred from homology"/>
<evidence type="ECO:0000256" key="6">
    <source>
        <dbReference type="HAMAP-Rule" id="MF_00156"/>
    </source>
</evidence>